<proteinExistence type="predicted"/>
<dbReference type="Proteomes" id="UP000009375">
    <property type="component" value="Unassembled WGS sequence"/>
</dbReference>
<evidence type="ECO:0000313" key="1">
    <source>
        <dbReference type="EMBL" id="EEZ93143.1"/>
    </source>
</evidence>
<dbReference type="EMBL" id="GG730041">
    <property type="protein sequence ID" value="EEZ93143.1"/>
    <property type="molecule type" value="Genomic_DNA"/>
</dbReference>
<reference evidence="1 2" key="1">
    <citation type="journal article" date="2010" name="Proc. Natl. Acad. Sci. U.S.A.">
        <title>Enigmatic, ultrasmall, uncultivated Archaea.</title>
        <authorList>
            <person name="Baker B.J."/>
            <person name="Comolli L.R."/>
            <person name="Dick G.J."/>
            <person name="Hauser L.J."/>
            <person name="Hyatt D."/>
            <person name="Dill B.D."/>
            <person name="Land M.L."/>
            <person name="Verberkmoes N.C."/>
            <person name="Hettich R.L."/>
            <person name="Banfield J.F."/>
        </authorList>
    </citation>
    <scope>NUCLEOTIDE SEQUENCE [LARGE SCALE GENOMIC DNA]</scope>
</reference>
<dbReference type="InterPro" id="IPR027396">
    <property type="entry name" value="DsrEFH-like"/>
</dbReference>
<organism evidence="1 2">
    <name type="scientific">Candidatus Parvarchaeum acidiphilum ARMAN-4</name>
    <dbReference type="NCBI Taxonomy" id="662760"/>
    <lineage>
        <taxon>Archaea</taxon>
        <taxon>Candidatus Parvarchaeota</taxon>
        <taxon>Candidatus Parvarchaeum</taxon>
    </lineage>
</organism>
<dbReference type="SUPFAM" id="SSF75169">
    <property type="entry name" value="DsrEFH-like"/>
    <property type="match status" value="1"/>
</dbReference>
<accession>D2EET2</accession>
<evidence type="ECO:0008006" key="3">
    <source>
        <dbReference type="Google" id="ProtNLM"/>
    </source>
</evidence>
<dbReference type="AlphaFoldDB" id="D2EET2"/>
<protein>
    <recommendedName>
        <fullName evidence="3">DsrE family protein</fullName>
    </recommendedName>
</protein>
<name>D2EET2_PARA4</name>
<sequence length="122" mass="13655">MGKYLFLILTNPDRDEEGAFRVFNALSNAVEFKQADNTIALWFASFGLQAFLTNNEKIKELMKKLKDELKIPYSICGYCADELNLGGALAALNLETSCFIGNHDHFMGISGFANQGYQILVY</sequence>
<evidence type="ECO:0000313" key="2">
    <source>
        <dbReference type="Proteomes" id="UP000009375"/>
    </source>
</evidence>
<gene>
    <name evidence="1" type="ORF">BJBARM4_0235</name>
</gene>